<evidence type="ECO:0000259" key="1">
    <source>
        <dbReference type="Pfam" id="PF04738"/>
    </source>
</evidence>
<dbReference type="NCBIfam" id="TIGR03891">
    <property type="entry name" value="thiopep_ocin"/>
    <property type="match status" value="1"/>
</dbReference>
<sequence length="671" mass="74074">MDYHVRFRNRYGPGALVPVRDLVADSGLGYPHGYLGTPDERPTWRIVTERDVHLMRLIQEALLDGDEQIVLTDADIRKLTVGDPSTAVPPARVELGVTVHAASTEALDRGDFELRIIGAPRTPTSMAGRFAYLLPPAHREELTRSYTTATDGKDDVIAVQVSFPPRRVHNQNVVRVGRLVPTVVALSEHPHGDTIDVDDLAVTADADQLYLIRRSTGQRVAPYLPHALDLRAQTPPLARFIAEVAEARSAVFGPFDLGAAARKLPYTPRIRYGRTVLSPARWLLHATDLEPSAADNFPDEGAWETALQRWRQRWRVPAQVIACQNDLRLPLDLESPADRRMLRMRLERAGQLEVREDGPADGNRWIRRAAEFVIPMALEAPSPRALPHTDPPGEVLRPGDSALVHARLAGNPARFDELLVSQLPALVEDLSDVGIVRWWVRRHRDLSRPEAKQHLALLIRLKDACAYGEVAARLAASATDLQTHGLPADLTLTSYYEHPGRYGYGAALDAAEQVFFADTTAAITQLRMAQQTGLPAQALAATSMAQLAASFGPDPITGLKRLLQCLDRQTAPVDRKLSETTRQLADPSDDYFYLRALDVGNDVAAAWQARDTALHSYHDHLLPQRDPAGVLRTLLHEHHIRAVGIDPETERTTGHLTRVAAMRALAAAGAR</sequence>
<dbReference type="Pfam" id="PF04738">
    <property type="entry name" value="Lant_dehydr_N"/>
    <property type="match status" value="1"/>
</dbReference>
<feature type="domain" description="Lantibiotic dehydratase N-terminal" evidence="1">
    <location>
        <begin position="2"/>
        <end position="342"/>
    </location>
</feature>
<protein>
    <submittedName>
        <fullName evidence="3">Thiopeptide-type bacteriocin biosynthesis domain-containing protein</fullName>
    </submittedName>
</protein>
<evidence type="ECO:0000313" key="4">
    <source>
        <dbReference type="Proteomes" id="UP000198415"/>
    </source>
</evidence>
<feature type="domain" description="Thiopeptide-type bacteriocin biosynthesis" evidence="2">
    <location>
        <begin position="406"/>
        <end position="658"/>
    </location>
</feature>
<dbReference type="InterPro" id="IPR023809">
    <property type="entry name" value="Thiopep_bacteriocin_synth_dom"/>
</dbReference>
<name>A0A239IW37_9ACTN</name>
<dbReference type="InterPro" id="IPR006827">
    <property type="entry name" value="Lant_deHydtase_N"/>
</dbReference>
<dbReference type="AlphaFoldDB" id="A0A239IW37"/>
<organism evidence="3 4">
    <name type="scientific">Actinoplanes regularis</name>
    <dbReference type="NCBI Taxonomy" id="52697"/>
    <lineage>
        <taxon>Bacteria</taxon>
        <taxon>Bacillati</taxon>
        <taxon>Actinomycetota</taxon>
        <taxon>Actinomycetes</taxon>
        <taxon>Micromonosporales</taxon>
        <taxon>Micromonosporaceae</taxon>
        <taxon>Actinoplanes</taxon>
    </lineage>
</organism>
<evidence type="ECO:0000259" key="2">
    <source>
        <dbReference type="Pfam" id="PF14028"/>
    </source>
</evidence>
<accession>A0A239IW37</accession>
<evidence type="ECO:0000313" key="3">
    <source>
        <dbReference type="EMBL" id="SNS97602.1"/>
    </source>
</evidence>
<dbReference type="EMBL" id="FZNR01000031">
    <property type="protein sequence ID" value="SNS97602.1"/>
    <property type="molecule type" value="Genomic_DNA"/>
</dbReference>
<dbReference type="Proteomes" id="UP000198415">
    <property type="component" value="Unassembled WGS sequence"/>
</dbReference>
<keyword evidence="4" id="KW-1185">Reference proteome</keyword>
<dbReference type="Pfam" id="PF14028">
    <property type="entry name" value="Lant_dehydr_C"/>
    <property type="match status" value="1"/>
</dbReference>
<proteinExistence type="predicted"/>
<reference evidence="3 4" key="1">
    <citation type="submission" date="2017-06" db="EMBL/GenBank/DDBJ databases">
        <authorList>
            <person name="Kim H.J."/>
            <person name="Triplett B.A."/>
        </authorList>
    </citation>
    <scope>NUCLEOTIDE SEQUENCE [LARGE SCALE GENOMIC DNA]</scope>
    <source>
        <strain evidence="3 4">DSM 43151</strain>
    </source>
</reference>
<gene>
    <name evidence="3" type="ORF">SAMN06264365_13131</name>
</gene>